<dbReference type="InterPro" id="IPR057582">
    <property type="entry name" value="Phage_TTP_15"/>
</dbReference>
<proteinExistence type="predicted"/>
<name>A0A1B2ID12_9CAUD</name>
<dbReference type="EMBL" id="KX397368">
    <property type="protein sequence ID" value="ANZ49148.1"/>
    <property type="molecule type" value="Genomic_DNA"/>
</dbReference>
<reference evidence="3" key="1">
    <citation type="submission" date="2016-06" db="EMBL/GenBank/DDBJ databases">
        <authorList>
            <person name="Berg J.A."/>
            <person name="Grossarth S.E."/>
            <person name="Jarvis T.M."/>
            <person name="Merrill B.D."/>
            <person name="Breakwell D.P."/>
            <person name="Hope S."/>
            <person name="Grose J.H."/>
        </authorList>
    </citation>
    <scope>NUCLEOTIDE SEQUENCE [LARGE SCALE GENOMIC DNA]</scope>
</reference>
<protein>
    <submittedName>
        <fullName evidence="2">Putative virion structural protein</fullName>
    </submittedName>
</protein>
<feature type="compositionally biased region" description="Polar residues" evidence="1">
    <location>
        <begin position="43"/>
        <end position="52"/>
    </location>
</feature>
<organism evidence="2 3">
    <name type="scientific">Erwinia phage vB_EamM_Huxley</name>
    <dbReference type="NCBI Taxonomy" id="1883373"/>
    <lineage>
        <taxon>Viruses</taxon>
        <taxon>Duplodnaviria</taxon>
        <taxon>Heunggongvirae</taxon>
        <taxon>Uroviricota</taxon>
        <taxon>Caudoviricetes</taxon>
        <taxon>Chimalliviridae</taxon>
        <taxon>Machinavirus</taxon>
        <taxon>Machinavirus machina</taxon>
    </lineage>
</organism>
<evidence type="ECO:0000313" key="2">
    <source>
        <dbReference type="EMBL" id="ANZ49148.1"/>
    </source>
</evidence>
<feature type="compositionally biased region" description="Basic and acidic residues" evidence="1">
    <location>
        <begin position="1"/>
        <end position="10"/>
    </location>
</feature>
<dbReference type="Pfam" id="PF23971">
    <property type="entry name" value="Phage_TTP_15"/>
    <property type="match status" value="1"/>
</dbReference>
<dbReference type="RefSeq" id="YP_009293034.1">
    <property type="nucleotide sequence ID" value="NC_031127.1"/>
</dbReference>
<dbReference type="OrthoDB" id="4189at10239"/>
<dbReference type="KEGG" id="vg:29069188"/>
<accession>A0A1B2ID12</accession>
<dbReference type="Proteomes" id="UP000203302">
    <property type="component" value="Segment"/>
</dbReference>
<gene>
    <name evidence="2" type="ORF">HUXLEY_66</name>
</gene>
<evidence type="ECO:0000256" key="1">
    <source>
        <dbReference type="SAM" id="MobiDB-lite"/>
    </source>
</evidence>
<sequence>MSDETEKKNTDPGYDPNTDIDYTVPNPNNSDAVPSLAGYIDGRSSSTAPTQKKSFDDELSVWADRIRLSVGLGIAAQRMTNPLMGFNHMMANNPVPVNREYGGMTFFTRPDFNLSYDNISNSRRMSNMAMQPKSSLDYSILAALDPDFELGFSDSPLTARGLRKNRLGTPFLPDIPFDNLQAFIPLLSTQLISLSGMPDESVDNWMSDEGLLREQWGMVDSTNLVNYGYTMSSTLTNPYGNAIMRMASVWLEYMSGVRRGQFMPKIRNSIQRRIDYQTRMYGMKYDPMGNITRFWTACVAWPMNNNAGQQAQVDNSKPMSNDDTNITLQWQCIGARYDDPLYMEMFNATVSYFNPDMSPTPESLQTGNFVPTARDQLVQVIPQFLPLFNYYGYPHIDPVRRKLTWWVYQSDYQRILKRAGLI</sequence>
<feature type="region of interest" description="Disordered" evidence="1">
    <location>
        <begin position="1"/>
        <end position="54"/>
    </location>
</feature>
<dbReference type="GeneID" id="29069188"/>
<evidence type="ECO:0000313" key="3">
    <source>
        <dbReference type="Proteomes" id="UP000203302"/>
    </source>
</evidence>